<dbReference type="PRINTS" id="PR00301">
    <property type="entry name" value="HEATSHOCK70"/>
</dbReference>
<keyword evidence="6 8" id="KW-0346">Stress response</keyword>
<dbReference type="GO" id="GO:0140662">
    <property type="term" value="F:ATP-dependent protein folding chaperone"/>
    <property type="evidence" value="ECO:0007669"/>
    <property type="project" value="InterPro"/>
</dbReference>
<dbReference type="Pfam" id="PF00012">
    <property type="entry name" value="HSP70"/>
    <property type="match status" value="1"/>
</dbReference>
<gene>
    <name evidence="8 10" type="primary">dnaK</name>
    <name evidence="10" type="ORF">IQ260_29050</name>
</gene>
<evidence type="ECO:0000256" key="2">
    <source>
        <dbReference type="ARBA" id="ARBA00007381"/>
    </source>
</evidence>
<dbReference type="FunFam" id="3.90.640.10:FF:000003">
    <property type="entry name" value="Molecular chaperone DnaK"/>
    <property type="match status" value="1"/>
</dbReference>
<dbReference type="NCBIfam" id="NF001413">
    <property type="entry name" value="PRK00290.1"/>
    <property type="match status" value="1"/>
</dbReference>
<dbReference type="SUPFAM" id="SSF100920">
    <property type="entry name" value="Heat shock protein 70kD (HSP70), peptide-binding domain"/>
    <property type="match status" value="1"/>
</dbReference>
<protein>
    <recommendedName>
        <fullName evidence="8">Chaperone protein DnaK</fullName>
    </recommendedName>
    <alternativeName>
        <fullName evidence="8">HSP70</fullName>
    </alternativeName>
    <alternativeName>
        <fullName evidence="8">Heat shock 70 kDa protein</fullName>
    </alternativeName>
    <alternativeName>
        <fullName evidence="8">Heat shock protein 70</fullName>
    </alternativeName>
</protein>
<dbReference type="InterPro" id="IPR012725">
    <property type="entry name" value="Chaperone_DnaK"/>
</dbReference>
<evidence type="ECO:0000256" key="1">
    <source>
        <dbReference type="ARBA" id="ARBA00002290"/>
    </source>
</evidence>
<evidence type="ECO:0000256" key="5">
    <source>
        <dbReference type="ARBA" id="ARBA00022840"/>
    </source>
</evidence>
<dbReference type="InterPro" id="IPR043129">
    <property type="entry name" value="ATPase_NBD"/>
</dbReference>
<dbReference type="GO" id="GO:0051082">
    <property type="term" value="F:unfolded protein binding"/>
    <property type="evidence" value="ECO:0007669"/>
    <property type="project" value="InterPro"/>
</dbReference>
<comment type="similarity">
    <text evidence="2 8">Belongs to the heat shock protein 70 family.</text>
</comment>
<dbReference type="SUPFAM" id="SSF53067">
    <property type="entry name" value="Actin-like ATPase domain"/>
    <property type="match status" value="2"/>
</dbReference>
<evidence type="ECO:0000313" key="11">
    <source>
        <dbReference type="Proteomes" id="UP000615026"/>
    </source>
</evidence>
<evidence type="ECO:0000256" key="4">
    <source>
        <dbReference type="ARBA" id="ARBA00022741"/>
    </source>
</evidence>
<keyword evidence="11" id="KW-1185">Reference proteome</keyword>
<keyword evidence="3 8" id="KW-0597">Phosphoprotein</keyword>
<dbReference type="HAMAP" id="MF_00332">
    <property type="entry name" value="DnaK"/>
    <property type="match status" value="1"/>
</dbReference>
<dbReference type="CDD" id="cd10234">
    <property type="entry name" value="ASKHA_NBD_HSP70_DnaK-like"/>
    <property type="match status" value="1"/>
</dbReference>
<evidence type="ECO:0000256" key="3">
    <source>
        <dbReference type="ARBA" id="ARBA00022553"/>
    </source>
</evidence>
<keyword evidence="7 8" id="KW-0143">Chaperone</keyword>
<evidence type="ECO:0000256" key="6">
    <source>
        <dbReference type="ARBA" id="ARBA00023016"/>
    </source>
</evidence>
<feature type="modified residue" description="Phosphothreonine; by autocatalysis" evidence="8">
    <location>
        <position position="198"/>
    </location>
</feature>
<dbReference type="InterPro" id="IPR013126">
    <property type="entry name" value="Hsp_70_fam"/>
</dbReference>
<feature type="compositionally biased region" description="Basic and acidic residues" evidence="9">
    <location>
        <begin position="790"/>
        <end position="811"/>
    </location>
</feature>
<accession>A0A929A0B5</accession>
<dbReference type="NCBIfam" id="TIGR02350">
    <property type="entry name" value="prok_dnaK"/>
    <property type="match status" value="1"/>
</dbReference>
<dbReference type="FunFam" id="3.30.420.40:FF:000004">
    <property type="entry name" value="Molecular chaperone DnaK"/>
    <property type="match status" value="1"/>
</dbReference>
<keyword evidence="4 8" id="KW-0547">Nucleotide-binding</keyword>
<reference evidence="10" key="1">
    <citation type="submission" date="2020-10" db="EMBL/GenBank/DDBJ databases">
        <authorList>
            <person name="Castelo-Branco R."/>
            <person name="Eusebio N."/>
            <person name="Adriana R."/>
            <person name="Vieira A."/>
            <person name="Brugerolle De Fraissinette N."/>
            <person name="Rezende De Castro R."/>
            <person name="Schneider M.P."/>
            <person name="Vasconcelos V."/>
            <person name="Leao P.N."/>
        </authorList>
    </citation>
    <scope>NUCLEOTIDE SEQUENCE</scope>
    <source>
        <strain evidence="10">LEGE 11479</strain>
    </source>
</reference>
<proteinExistence type="evidence at transcript level"/>
<feature type="compositionally biased region" description="Low complexity" evidence="9">
    <location>
        <begin position="717"/>
        <end position="729"/>
    </location>
</feature>
<dbReference type="PROSITE" id="PS01036">
    <property type="entry name" value="HSP70_3"/>
    <property type="match status" value="1"/>
</dbReference>
<dbReference type="RefSeq" id="WP_193996544.1">
    <property type="nucleotide sequence ID" value="NZ_JADEXP010000502.1"/>
</dbReference>
<feature type="compositionally biased region" description="Polar residues" evidence="9">
    <location>
        <begin position="866"/>
        <end position="885"/>
    </location>
</feature>
<dbReference type="InterPro" id="IPR018181">
    <property type="entry name" value="Heat_shock_70_CS"/>
</dbReference>
<dbReference type="NCBIfam" id="NF009946">
    <property type="entry name" value="PRK13410.1"/>
    <property type="match status" value="1"/>
</dbReference>
<feature type="region of interest" description="Disordered" evidence="9">
    <location>
        <begin position="644"/>
        <end position="937"/>
    </location>
</feature>
<evidence type="ECO:0000256" key="8">
    <source>
        <dbReference type="HAMAP-Rule" id="MF_00332"/>
    </source>
</evidence>
<organism evidence="10 11">
    <name type="scientific">Leptolyngbya cf. ectocarpi LEGE 11479</name>
    <dbReference type="NCBI Taxonomy" id="1828722"/>
    <lineage>
        <taxon>Bacteria</taxon>
        <taxon>Bacillati</taxon>
        <taxon>Cyanobacteriota</taxon>
        <taxon>Cyanophyceae</taxon>
        <taxon>Leptolyngbyales</taxon>
        <taxon>Leptolyngbyaceae</taxon>
        <taxon>Leptolyngbya group</taxon>
        <taxon>Leptolyngbya</taxon>
    </lineage>
</organism>
<evidence type="ECO:0000256" key="7">
    <source>
        <dbReference type="ARBA" id="ARBA00023186"/>
    </source>
</evidence>
<dbReference type="Gene3D" id="3.30.420.40">
    <property type="match status" value="2"/>
</dbReference>
<sequence length="937" mass="104533">MGKVVGIDLGTTNSVVSVIEGGKPVVIANTEGMRTTPSVVAFSKDGERLVGQMARRQAVLNPQNTFYNVKRYVGRKYTELSSDSKRVPYTVRKDEAGNVKIRCPRLDKDFAPEEVSAMVLRKLAEEASRYMGQPVTGAVITVPAYFNDAQRQATRDAGRIAGLEVKRILNEPTAAALAYGLDQQFNQTILVFDLGGGTFDVSILDVRNGVFEVRSTSGDTQLGGVNFDKKIVDWLADEFLETEGIDLRRDRQALQRLTEAAEKAKVELSGLPTAEINLPFITASADGPKHIEKKLSRSHFETLCADLIGRLRAPVQQAMNDARLSPSQIDEIVLVGGSSRMPMVQQLVRSMLSKEPSQNVNPDEAVGVGAAIQAGILTEEVQDIMLLDVTPLSLGLETIGGVMKKVIPRNTTIPVRRSDVFSTSENNQTVVEVHVLQGEREMGTDNKSLGRFKLMGIPPAPRGIPQVQVSFDIDANGILQVSAMDKTTGREQSITVQEASNLSEDDIQKMLREAEEFADVDRGQRERIEKRNRAETLTFQAERAMRSVSIDFGLQFARDRKRRIDNLIQDLRDGLKREDERMIDMIQAELQDELYELNREAYLYDADSDDGNNIFSQIGDTIKKAFDDDDDYYRRDYDWNGQSQWDSPSWSAGRRDNRSGWDDWDDSWNRSSRQGGSPSYDDAPRGYDGRGYSGRGGYDAPKESYGQDSYGRDAYRQEPYGQQSQQGQYDQRRYDQGYYDPNQQQRRSGAADNQGQSPWDDSGPNGPRRSQSYSQAQDSYSQDSSSGREPYGRESYDRESYDRQEQARGQRDYPQQGYNQGGGAYPYEQGGYRQVPAAGDAPRRQPEDAGRYASPPNSSYPSAQSGNGYSPTNEPMVNNGWNSGAPSDDDPWADQSTDQPSRPASSPSQGYSGNSSSRRQPSPQRYDDDWGDQDEVW</sequence>
<dbReference type="Proteomes" id="UP000615026">
    <property type="component" value="Unassembled WGS sequence"/>
</dbReference>
<evidence type="ECO:0000313" key="10">
    <source>
        <dbReference type="EMBL" id="MBE9070693.1"/>
    </source>
</evidence>
<dbReference type="PROSITE" id="PS00297">
    <property type="entry name" value="HSP70_1"/>
    <property type="match status" value="1"/>
</dbReference>
<feature type="compositionally biased region" description="Low complexity" evidence="9">
    <location>
        <begin position="852"/>
        <end position="865"/>
    </location>
</feature>
<name>A0A929A0B5_LEPEC</name>
<dbReference type="Gene3D" id="3.90.640.10">
    <property type="entry name" value="Actin, Chain A, domain 4"/>
    <property type="match status" value="1"/>
</dbReference>
<dbReference type="FunFam" id="2.60.34.10:FF:000014">
    <property type="entry name" value="Chaperone protein DnaK HSP70"/>
    <property type="match status" value="1"/>
</dbReference>
<dbReference type="Gene3D" id="2.60.34.10">
    <property type="entry name" value="Substrate Binding Domain Of DNAk, Chain A, domain 1"/>
    <property type="match status" value="1"/>
</dbReference>
<comment type="induction">
    <text evidence="8">By stress conditions e.g. heat shock.</text>
</comment>
<dbReference type="PROSITE" id="PS00329">
    <property type="entry name" value="HSP70_2"/>
    <property type="match status" value="1"/>
</dbReference>
<feature type="compositionally biased region" description="Polar residues" evidence="9">
    <location>
        <begin position="894"/>
        <end position="904"/>
    </location>
</feature>
<dbReference type="EMBL" id="JADEXP010000502">
    <property type="protein sequence ID" value="MBE9070693.1"/>
    <property type="molecule type" value="Genomic_DNA"/>
</dbReference>
<feature type="compositionally biased region" description="Polar residues" evidence="9">
    <location>
        <begin position="741"/>
        <end position="759"/>
    </location>
</feature>
<keyword evidence="5 8" id="KW-0067">ATP-binding</keyword>
<comment type="caution">
    <text evidence="10">The sequence shown here is derived from an EMBL/GenBank/DDBJ whole genome shotgun (WGS) entry which is preliminary data.</text>
</comment>
<dbReference type="PANTHER" id="PTHR19375">
    <property type="entry name" value="HEAT SHOCK PROTEIN 70KDA"/>
    <property type="match status" value="1"/>
</dbReference>
<dbReference type="InterPro" id="IPR029047">
    <property type="entry name" value="HSP70_peptide-bd_sf"/>
</dbReference>
<feature type="compositionally biased region" description="Basic and acidic residues" evidence="9">
    <location>
        <begin position="841"/>
        <end position="850"/>
    </location>
</feature>
<dbReference type="GO" id="GO:0005524">
    <property type="term" value="F:ATP binding"/>
    <property type="evidence" value="ECO:0007669"/>
    <property type="project" value="UniProtKB-UniRule"/>
</dbReference>
<comment type="function">
    <text evidence="1 8">Acts as a chaperone.</text>
</comment>
<feature type="compositionally biased region" description="Low complexity" evidence="9">
    <location>
        <begin position="905"/>
        <end position="924"/>
    </location>
</feature>
<evidence type="ECO:0000256" key="9">
    <source>
        <dbReference type="SAM" id="MobiDB-lite"/>
    </source>
</evidence>
<feature type="compositionally biased region" description="Low complexity" evidence="9">
    <location>
        <begin position="770"/>
        <end position="785"/>
    </location>
</feature>
<dbReference type="AlphaFoldDB" id="A0A929A0B5"/>